<protein>
    <recommendedName>
        <fullName evidence="1">VOC domain-containing protein</fullName>
    </recommendedName>
</protein>
<sequence>MPIQLRRIVVFARDRRESARFIADLFELDEPEPAGVFTAVHLGEVTLHYAQPGGDFPRQRYTFLVGEDDFDAIFARIRRQGLTYWADPYRRRAGELDTQGGGRGLYLDDPAGHSLQITTRL</sequence>
<dbReference type="RefSeq" id="WP_012851054.1">
    <property type="nucleotide sequence ID" value="NC_013510.1"/>
</dbReference>
<dbReference type="eggNOG" id="COG0346">
    <property type="taxonomic scope" value="Bacteria"/>
</dbReference>
<gene>
    <name evidence="2" type="ordered locus">Tcur_0677</name>
</gene>
<evidence type="ECO:0000313" key="2">
    <source>
        <dbReference type="EMBL" id="ACY96270.1"/>
    </source>
</evidence>
<dbReference type="EMBL" id="CP001738">
    <property type="protein sequence ID" value="ACY96270.1"/>
    <property type="molecule type" value="Genomic_DNA"/>
</dbReference>
<organism evidence="2 3">
    <name type="scientific">Thermomonospora curvata (strain ATCC 19995 / DSM 43183 / JCM 3096 / KCTC 9072 / NBRC 15933 / NCIMB 10081 / Henssen B9)</name>
    <dbReference type="NCBI Taxonomy" id="471852"/>
    <lineage>
        <taxon>Bacteria</taxon>
        <taxon>Bacillati</taxon>
        <taxon>Actinomycetota</taxon>
        <taxon>Actinomycetes</taxon>
        <taxon>Streptosporangiales</taxon>
        <taxon>Thermomonosporaceae</taxon>
        <taxon>Thermomonospora</taxon>
    </lineage>
</organism>
<keyword evidence="3" id="KW-1185">Reference proteome</keyword>
<dbReference type="InterPro" id="IPR037523">
    <property type="entry name" value="VOC_core"/>
</dbReference>
<name>D1A4N5_THECD</name>
<feature type="domain" description="VOC" evidence="1">
    <location>
        <begin position="4"/>
        <end position="120"/>
    </location>
</feature>
<dbReference type="InterPro" id="IPR029068">
    <property type="entry name" value="Glyas_Bleomycin-R_OHBP_Dase"/>
</dbReference>
<reference evidence="2 3" key="1">
    <citation type="journal article" date="2011" name="Stand. Genomic Sci.">
        <title>Complete genome sequence of Thermomonospora curvata type strain (B9).</title>
        <authorList>
            <person name="Chertkov O."/>
            <person name="Sikorski J."/>
            <person name="Nolan M."/>
            <person name="Lapidus A."/>
            <person name="Lucas S."/>
            <person name="Del Rio T.G."/>
            <person name="Tice H."/>
            <person name="Cheng J.F."/>
            <person name="Goodwin L."/>
            <person name="Pitluck S."/>
            <person name="Liolios K."/>
            <person name="Ivanova N."/>
            <person name="Mavromatis K."/>
            <person name="Mikhailova N."/>
            <person name="Ovchinnikova G."/>
            <person name="Pati A."/>
            <person name="Chen A."/>
            <person name="Palaniappan K."/>
            <person name="Djao O.D."/>
            <person name="Land M."/>
            <person name="Hauser L."/>
            <person name="Chang Y.J."/>
            <person name="Jeffries C.D."/>
            <person name="Brettin T."/>
            <person name="Han C."/>
            <person name="Detter J.C."/>
            <person name="Rohde M."/>
            <person name="Goker M."/>
            <person name="Woyke T."/>
            <person name="Bristow J."/>
            <person name="Eisen J.A."/>
            <person name="Markowitz V."/>
            <person name="Hugenholtz P."/>
            <person name="Klenk H.P."/>
            <person name="Kyrpides N.C."/>
        </authorList>
    </citation>
    <scope>NUCLEOTIDE SEQUENCE [LARGE SCALE GENOMIC DNA]</scope>
    <source>
        <strain evidence="3">ATCC 19995 / DSM 43183 / JCM 3096 / KCTC 9072 / NBRC 15933 / NCIMB 10081 / Henssen B9</strain>
    </source>
</reference>
<dbReference type="OrthoDB" id="9810341at2"/>
<dbReference type="CDD" id="cd08351">
    <property type="entry name" value="ChaP_like"/>
    <property type="match status" value="1"/>
</dbReference>
<dbReference type="Proteomes" id="UP000001918">
    <property type="component" value="Chromosome"/>
</dbReference>
<proteinExistence type="predicted"/>
<accession>D1A4N5</accession>
<dbReference type="SUPFAM" id="SSF54593">
    <property type="entry name" value="Glyoxalase/Bleomycin resistance protein/Dihydroxybiphenyl dioxygenase"/>
    <property type="match status" value="1"/>
</dbReference>
<evidence type="ECO:0000313" key="3">
    <source>
        <dbReference type="Proteomes" id="UP000001918"/>
    </source>
</evidence>
<dbReference type="STRING" id="471852.Tcur_0677"/>
<dbReference type="KEGG" id="tcu:Tcur_0677"/>
<evidence type="ECO:0000259" key="1">
    <source>
        <dbReference type="PROSITE" id="PS51819"/>
    </source>
</evidence>
<dbReference type="HOGENOM" id="CLU_142293_0_0_11"/>
<dbReference type="Gene3D" id="3.10.180.10">
    <property type="entry name" value="2,3-Dihydroxybiphenyl 1,2-Dioxygenase, domain 1"/>
    <property type="match status" value="1"/>
</dbReference>
<dbReference type="AlphaFoldDB" id="D1A4N5"/>
<dbReference type="PROSITE" id="PS51819">
    <property type="entry name" value="VOC"/>
    <property type="match status" value="1"/>
</dbReference>